<feature type="transmembrane region" description="Helical" evidence="3">
    <location>
        <begin position="40"/>
        <end position="67"/>
    </location>
</feature>
<dbReference type="InterPro" id="IPR000045">
    <property type="entry name" value="Prepilin_IV_endopep_pep"/>
</dbReference>
<keyword evidence="3" id="KW-0812">Transmembrane</keyword>
<evidence type="ECO:0000259" key="4">
    <source>
        <dbReference type="Pfam" id="PF01478"/>
    </source>
</evidence>
<evidence type="ECO:0000256" key="3">
    <source>
        <dbReference type="SAM" id="Phobius"/>
    </source>
</evidence>
<evidence type="ECO:0000256" key="2">
    <source>
        <dbReference type="RuleBase" id="RU003793"/>
    </source>
</evidence>
<proteinExistence type="inferred from homology"/>
<dbReference type="Gene3D" id="1.20.120.1220">
    <property type="match status" value="1"/>
</dbReference>
<name>A0A3A1Z2L7_9BURK</name>
<sequence>MWSWGLTWLLRQAARRLVEQINPRVTVNSPLFDFSGHTPVWLLTTLTTLITVWLLGPTPVGLAVIVFNNVLVTLGWVDARTGLLPDLLTLPLLWLGLLVNLNGALTPLPDAVIGAIAGYLWLWITFHVFFKITGKAGIGQGDFKLLAALGAWLGWMALPWVLLLASITALVWAGIMKMRGHLKRGQAISFGPYLAAGGIAIMLYLLA</sequence>
<accession>A0A3A1Z2L7</accession>
<dbReference type="GO" id="GO:0006465">
    <property type="term" value="P:signal peptide processing"/>
    <property type="evidence" value="ECO:0007669"/>
    <property type="project" value="TreeGrafter"/>
</dbReference>
<dbReference type="PANTHER" id="PTHR30487">
    <property type="entry name" value="TYPE 4 PREPILIN-LIKE PROTEINS LEADER PEPTIDE-PROCESSING ENZYME"/>
    <property type="match status" value="1"/>
</dbReference>
<dbReference type="Proteomes" id="UP000266206">
    <property type="component" value="Unassembled WGS sequence"/>
</dbReference>
<evidence type="ECO:0000313" key="6">
    <source>
        <dbReference type="Proteomes" id="UP000266206"/>
    </source>
</evidence>
<dbReference type="InterPro" id="IPR014032">
    <property type="entry name" value="Peptidase_A24A_bac"/>
</dbReference>
<feature type="transmembrane region" description="Helical" evidence="3">
    <location>
        <begin position="87"/>
        <end position="105"/>
    </location>
</feature>
<dbReference type="AlphaFoldDB" id="A0A3A1Z2L7"/>
<comment type="similarity">
    <text evidence="1 2">Belongs to the peptidase A24 family.</text>
</comment>
<keyword evidence="3" id="KW-0472">Membrane</keyword>
<feature type="domain" description="Prepilin type IV endopeptidase peptidase" evidence="4">
    <location>
        <begin position="68"/>
        <end position="173"/>
    </location>
</feature>
<comment type="caution">
    <text evidence="5">The sequence shown here is derived from an EMBL/GenBank/DDBJ whole genome shotgun (WGS) entry which is preliminary data.</text>
</comment>
<dbReference type="PRINTS" id="PR00864">
    <property type="entry name" value="PREPILNPTASE"/>
</dbReference>
<dbReference type="GO" id="GO:0004190">
    <property type="term" value="F:aspartic-type endopeptidase activity"/>
    <property type="evidence" value="ECO:0007669"/>
    <property type="project" value="InterPro"/>
</dbReference>
<dbReference type="GO" id="GO:0005886">
    <property type="term" value="C:plasma membrane"/>
    <property type="evidence" value="ECO:0007669"/>
    <property type="project" value="TreeGrafter"/>
</dbReference>
<evidence type="ECO:0000313" key="5">
    <source>
        <dbReference type="EMBL" id="RIY42637.1"/>
    </source>
</evidence>
<dbReference type="Pfam" id="PF01478">
    <property type="entry name" value="Peptidase_A24"/>
    <property type="match status" value="1"/>
</dbReference>
<dbReference type="EMBL" id="NQYH01000001">
    <property type="protein sequence ID" value="RIY42637.1"/>
    <property type="molecule type" value="Genomic_DNA"/>
</dbReference>
<keyword evidence="3" id="KW-1133">Transmembrane helix</keyword>
<gene>
    <name evidence="5" type="ORF">CJP73_03630</name>
</gene>
<dbReference type="OrthoDB" id="9789291at2"/>
<reference evidence="5 6" key="1">
    <citation type="submission" date="2017-08" db="EMBL/GenBank/DDBJ databases">
        <title>Pusillimonas indicus sp. nov., a member of the family Alcaligenaceae isolated from surface seawater.</title>
        <authorList>
            <person name="Li J."/>
        </authorList>
    </citation>
    <scope>NUCLEOTIDE SEQUENCE [LARGE SCALE GENOMIC DNA]</scope>
    <source>
        <strain evidence="5 6">L52-1-41</strain>
    </source>
</reference>
<dbReference type="PANTHER" id="PTHR30487:SF0">
    <property type="entry name" value="PREPILIN LEADER PEPTIDASE_N-METHYLTRANSFERASE-RELATED"/>
    <property type="match status" value="1"/>
</dbReference>
<dbReference type="InterPro" id="IPR050882">
    <property type="entry name" value="Prepilin_peptidase/N-MTase"/>
</dbReference>
<feature type="transmembrane region" description="Helical" evidence="3">
    <location>
        <begin position="112"/>
        <end position="132"/>
    </location>
</feature>
<feature type="transmembrane region" description="Helical" evidence="3">
    <location>
        <begin position="187"/>
        <end position="206"/>
    </location>
</feature>
<protein>
    <recommendedName>
        <fullName evidence="4">Prepilin type IV endopeptidase peptidase domain-containing protein</fullName>
    </recommendedName>
</protein>
<evidence type="ECO:0000256" key="1">
    <source>
        <dbReference type="ARBA" id="ARBA00005801"/>
    </source>
</evidence>
<feature type="transmembrane region" description="Helical" evidence="3">
    <location>
        <begin position="152"/>
        <end position="175"/>
    </location>
</feature>
<organism evidence="5 6">
    <name type="scientific">Neopusillimonas maritima</name>
    <dbReference type="NCBI Taxonomy" id="2026239"/>
    <lineage>
        <taxon>Bacteria</taxon>
        <taxon>Pseudomonadati</taxon>
        <taxon>Pseudomonadota</taxon>
        <taxon>Betaproteobacteria</taxon>
        <taxon>Burkholderiales</taxon>
        <taxon>Alcaligenaceae</taxon>
        <taxon>Neopusillimonas</taxon>
    </lineage>
</organism>